<proteinExistence type="predicted"/>
<reference evidence="2" key="1">
    <citation type="submission" date="2021-01" db="EMBL/GenBank/DDBJ databases">
        <title>Whole genome shotgun sequence of Planosporangium mesophilum NBRC 109066.</title>
        <authorList>
            <person name="Komaki H."/>
            <person name="Tamura T."/>
        </authorList>
    </citation>
    <scope>NUCLEOTIDE SEQUENCE</scope>
    <source>
        <strain evidence="2">NBRC 109066</strain>
    </source>
</reference>
<dbReference type="EMBL" id="BOON01000001">
    <property type="protein sequence ID" value="GII20463.1"/>
    <property type="molecule type" value="Genomic_DNA"/>
</dbReference>
<evidence type="ECO:0000256" key="1">
    <source>
        <dbReference type="SAM" id="Phobius"/>
    </source>
</evidence>
<dbReference type="Proteomes" id="UP000599074">
    <property type="component" value="Unassembled WGS sequence"/>
</dbReference>
<name>A0A8J3X102_9ACTN</name>
<sequence length="451" mass="47456">MNALKHALGEIAEEAKLYEVTERAVRGGRRRRRVARLAPAAVALAVAVGLLAAGMPGQRTGPDRVASPPALVAELLNSSTRGSLAPDESFLAELKDKAAREVPTADGRKPEVPWNPARVRVLFAGDVPGGFRVALVVVTGAHPVLSKLSGPAGAPASRLQLWESDELRGPILWNELLTDDGAGRSVLVLGPVGSQVEVSGDPHYLADGSVRRTWTPEPAGSGYLVRGPNIPAGLRVRFNRDGALLYEADVTPSINRTPVTFDPTPRAGRPAPVAAQEAAKSLRVTSPGVRYVVLWSDDLPVHDPNGDQTGIGTIATVMAQTPDGGGPYTTFLVGAGHGEEPVVRDHPTGSGVIGDPDHSVIAMRLPSFDRQTDDLQIVAPPAAVRAEIVSGGAVIGSTVLNQGAGRLKLARTEGATVRAYDAAGSVVAQGRFTDDFDGWGYGRYEREIRAW</sequence>
<keyword evidence="3" id="KW-1185">Reference proteome</keyword>
<keyword evidence="1" id="KW-0812">Transmembrane</keyword>
<dbReference type="AlphaFoldDB" id="A0A8J3X102"/>
<keyword evidence="1" id="KW-1133">Transmembrane helix</keyword>
<protein>
    <submittedName>
        <fullName evidence="2">Uncharacterized protein</fullName>
    </submittedName>
</protein>
<comment type="caution">
    <text evidence="2">The sequence shown here is derived from an EMBL/GenBank/DDBJ whole genome shotgun (WGS) entry which is preliminary data.</text>
</comment>
<dbReference type="RefSeq" id="WP_168113232.1">
    <property type="nucleotide sequence ID" value="NZ_BOON01000001.1"/>
</dbReference>
<accession>A0A8J3X102</accession>
<organism evidence="2 3">
    <name type="scientific">Planosporangium mesophilum</name>
    <dbReference type="NCBI Taxonomy" id="689768"/>
    <lineage>
        <taxon>Bacteria</taxon>
        <taxon>Bacillati</taxon>
        <taxon>Actinomycetota</taxon>
        <taxon>Actinomycetes</taxon>
        <taxon>Micromonosporales</taxon>
        <taxon>Micromonosporaceae</taxon>
        <taxon>Planosporangium</taxon>
    </lineage>
</organism>
<feature type="transmembrane region" description="Helical" evidence="1">
    <location>
        <begin position="34"/>
        <end position="55"/>
    </location>
</feature>
<evidence type="ECO:0000313" key="3">
    <source>
        <dbReference type="Proteomes" id="UP000599074"/>
    </source>
</evidence>
<keyword evidence="1" id="KW-0472">Membrane</keyword>
<evidence type="ECO:0000313" key="2">
    <source>
        <dbReference type="EMBL" id="GII20463.1"/>
    </source>
</evidence>
<gene>
    <name evidence="2" type="ORF">Pme01_00600</name>
</gene>